<sequence length="263" mass="29884">MPNPSILKTLRVAAAYSFGSWESSSILCTSLVVLETKVPLTKIKSKKSPSPYTREKWLPPSSKSTSWGSKWADLDSDFNWVQTLRDFVKYYVVTLIYPEASERTETYGGYRFDQHIDEDQTLGPLVSALEAGCGITKSFFQLLLALRIVAAVDDSKGAVIATDGDDPMTEEVIKQGVPKKCLQLNTFEKYFRISIDKVDTEEVVAVWNCIKEEAFKAVEVERQLKTREERSKARKARIEKWGNKYFGLDFAELTLLQIHESQF</sequence>
<evidence type="ECO:0000256" key="1">
    <source>
        <dbReference type="SAM" id="MobiDB-lite"/>
    </source>
</evidence>
<dbReference type="EMBL" id="ML119649">
    <property type="protein sequence ID" value="RPA86611.1"/>
    <property type="molecule type" value="Genomic_DNA"/>
</dbReference>
<keyword evidence="3" id="KW-1185">Reference proteome</keyword>
<accession>A0A3N4IQV7</accession>
<dbReference type="AlphaFoldDB" id="A0A3N4IQV7"/>
<name>A0A3N4IQV7_ASCIM</name>
<reference evidence="2 3" key="1">
    <citation type="journal article" date="2018" name="Nat. Ecol. Evol.">
        <title>Pezizomycetes genomes reveal the molecular basis of ectomycorrhizal truffle lifestyle.</title>
        <authorList>
            <person name="Murat C."/>
            <person name="Payen T."/>
            <person name="Noel B."/>
            <person name="Kuo A."/>
            <person name="Morin E."/>
            <person name="Chen J."/>
            <person name="Kohler A."/>
            <person name="Krizsan K."/>
            <person name="Balestrini R."/>
            <person name="Da Silva C."/>
            <person name="Montanini B."/>
            <person name="Hainaut M."/>
            <person name="Levati E."/>
            <person name="Barry K.W."/>
            <person name="Belfiori B."/>
            <person name="Cichocki N."/>
            <person name="Clum A."/>
            <person name="Dockter R.B."/>
            <person name="Fauchery L."/>
            <person name="Guy J."/>
            <person name="Iotti M."/>
            <person name="Le Tacon F."/>
            <person name="Lindquist E.A."/>
            <person name="Lipzen A."/>
            <person name="Malagnac F."/>
            <person name="Mello A."/>
            <person name="Molinier V."/>
            <person name="Miyauchi S."/>
            <person name="Poulain J."/>
            <person name="Riccioni C."/>
            <person name="Rubini A."/>
            <person name="Sitrit Y."/>
            <person name="Splivallo R."/>
            <person name="Traeger S."/>
            <person name="Wang M."/>
            <person name="Zifcakova L."/>
            <person name="Wipf D."/>
            <person name="Zambonelli A."/>
            <person name="Paolocci F."/>
            <person name="Nowrousian M."/>
            <person name="Ottonello S."/>
            <person name="Baldrian P."/>
            <person name="Spatafora J.W."/>
            <person name="Henrissat B."/>
            <person name="Nagy L.G."/>
            <person name="Aury J.M."/>
            <person name="Wincker P."/>
            <person name="Grigoriev I.V."/>
            <person name="Bonfante P."/>
            <person name="Martin F.M."/>
        </authorList>
    </citation>
    <scope>NUCLEOTIDE SEQUENCE [LARGE SCALE GENOMIC DNA]</scope>
    <source>
        <strain evidence="2 3">RN42</strain>
    </source>
</reference>
<feature type="region of interest" description="Disordered" evidence="1">
    <location>
        <begin position="44"/>
        <end position="66"/>
    </location>
</feature>
<evidence type="ECO:0000313" key="3">
    <source>
        <dbReference type="Proteomes" id="UP000275078"/>
    </source>
</evidence>
<organism evidence="2 3">
    <name type="scientific">Ascobolus immersus RN42</name>
    <dbReference type="NCBI Taxonomy" id="1160509"/>
    <lineage>
        <taxon>Eukaryota</taxon>
        <taxon>Fungi</taxon>
        <taxon>Dikarya</taxon>
        <taxon>Ascomycota</taxon>
        <taxon>Pezizomycotina</taxon>
        <taxon>Pezizomycetes</taxon>
        <taxon>Pezizales</taxon>
        <taxon>Ascobolaceae</taxon>
        <taxon>Ascobolus</taxon>
    </lineage>
</organism>
<gene>
    <name evidence="2" type="ORF">BJ508DRAFT_372850</name>
</gene>
<proteinExistence type="predicted"/>
<evidence type="ECO:0000313" key="2">
    <source>
        <dbReference type="EMBL" id="RPA86611.1"/>
    </source>
</evidence>
<dbReference type="Proteomes" id="UP000275078">
    <property type="component" value="Unassembled WGS sequence"/>
</dbReference>
<protein>
    <submittedName>
        <fullName evidence="2">Uncharacterized protein</fullName>
    </submittedName>
</protein>